<organism evidence="1 2">
    <name type="scientific">Melia azedarach</name>
    <name type="common">Chinaberry tree</name>
    <dbReference type="NCBI Taxonomy" id="155640"/>
    <lineage>
        <taxon>Eukaryota</taxon>
        <taxon>Viridiplantae</taxon>
        <taxon>Streptophyta</taxon>
        <taxon>Embryophyta</taxon>
        <taxon>Tracheophyta</taxon>
        <taxon>Spermatophyta</taxon>
        <taxon>Magnoliopsida</taxon>
        <taxon>eudicotyledons</taxon>
        <taxon>Gunneridae</taxon>
        <taxon>Pentapetalae</taxon>
        <taxon>rosids</taxon>
        <taxon>malvids</taxon>
        <taxon>Sapindales</taxon>
        <taxon>Meliaceae</taxon>
        <taxon>Melia</taxon>
    </lineage>
</organism>
<evidence type="ECO:0000313" key="1">
    <source>
        <dbReference type="EMBL" id="KAJ4718196.1"/>
    </source>
</evidence>
<dbReference type="EMBL" id="CM051398">
    <property type="protein sequence ID" value="KAJ4718196.1"/>
    <property type="molecule type" value="Genomic_DNA"/>
</dbReference>
<comment type="caution">
    <text evidence="1">The sequence shown here is derived from an EMBL/GenBank/DDBJ whole genome shotgun (WGS) entry which is preliminary data.</text>
</comment>
<reference evidence="1 2" key="1">
    <citation type="journal article" date="2023" name="Science">
        <title>Complex scaffold remodeling in plant triterpene biosynthesis.</title>
        <authorList>
            <person name="De La Pena R."/>
            <person name="Hodgson H."/>
            <person name="Liu J.C."/>
            <person name="Stephenson M.J."/>
            <person name="Martin A.C."/>
            <person name="Owen C."/>
            <person name="Harkess A."/>
            <person name="Leebens-Mack J."/>
            <person name="Jimenez L.E."/>
            <person name="Osbourn A."/>
            <person name="Sattely E.S."/>
        </authorList>
    </citation>
    <scope>NUCLEOTIDE SEQUENCE [LARGE SCALE GENOMIC DNA]</scope>
    <source>
        <strain evidence="2">cv. JPN11</strain>
        <tissue evidence="1">Leaf</tissue>
    </source>
</reference>
<evidence type="ECO:0000313" key="2">
    <source>
        <dbReference type="Proteomes" id="UP001164539"/>
    </source>
</evidence>
<sequence>MADSNTSSDNGNGKPHKRNLPSWMSSGENGSKSHGKKTTDTDENEENQKDEKTKQAKGHDKALTGSSPSAETKYSRNSAASNSSATNFSKLLEGVVFVLSGFVNPERSILRSRALEMGADYQADWNSNCTLLVCAFLNTPKFRQVEADCGTIVSKEWLLECYNQKKLVDIDSYLMHAGKPWRRSSLSHEPSQEVSPARKSQKVEKASPSKPTSSVSCKNKVSNPSKEKFPPSELKKWAADDLNKTIAWLENQEEKPEQSEIKQIAAEGILTCLQDAIDSLEQKQGIRQITEQWQCVPRIVEELARLEGTEKGSASLSKEDLCKQAKACKQIYEGELCRLDKKTIAKQKKPTTAEKGKNGKKKTTSNDTTGYDSEETIEMTEEEIELAYKRVTS</sequence>
<gene>
    <name evidence="1" type="ORF">OWV82_009910</name>
</gene>
<keyword evidence="2" id="KW-1185">Reference proteome</keyword>
<proteinExistence type="predicted"/>
<name>A0ACC1Y3A2_MELAZ</name>
<accession>A0ACC1Y3A2</accession>
<dbReference type="Proteomes" id="UP001164539">
    <property type="component" value="Chromosome 5"/>
</dbReference>
<protein>
    <submittedName>
        <fullName evidence="1">DNA repair XRCC1</fullName>
    </submittedName>
</protein>